<sequence>MLNSKNTVHIQENENYLDKARKLLEEAIKAKASDIHLEPFYDKGVIRFRINGMLKEIKAISSEELKKLVIKLKVISNLDIDKKRICQDGKISRLEFKIDNDVRVSTVPTVFGEKMVLRLLDNEINKVPLGDLGISEIKLVERIIKKPHGIILITGPTGSGKSTTAFAMLEKLNVKHKNLVTIEDPVEHTIEGINQINVNTKVELGFSNILKNILRQDPDIIMVGEIRDAETATLAIRAAITGHLVISTLHTNDAHSTIVRLMDMKIDKYLISEALIGVISQRLVQKLCHKCKIAVEENGEVFTSKVYKAAGCPFCMESGFNGRQLVSEVLPIDEEFKLMITKGTSKKELLNYSKTLGFRNIEDDLKGYIEKGIVGIEQWYFREESILDEVSN</sequence>
<dbReference type="EMBL" id="CP002160">
    <property type="protein sequence ID" value="ADL51657.1"/>
    <property type="molecule type" value="Genomic_DNA"/>
</dbReference>
<dbReference type="CDD" id="cd01129">
    <property type="entry name" value="PulE-GspE-like"/>
    <property type="match status" value="1"/>
</dbReference>
<organism evidence="5 6">
    <name type="scientific">Clostridium cellulovorans (strain ATCC 35296 / DSM 3052 / OCM 3 / 743B)</name>
    <dbReference type="NCBI Taxonomy" id="573061"/>
    <lineage>
        <taxon>Bacteria</taxon>
        <taxon>Bacillati</taxon>
        <taxon>Bacillota</taxon>
        <taxon>Clostridia</taxon>
        <taxon>Eubacteriales</taxon>
        <taxon>Clostridiaceae</taxon>
        <taxon>Clostridium</taxon>
    </lineage>
</organism>
<dbReference type="InterPro" id="IPR003593">
    <property type="entry name" value="AAA+_ATPase"/>
</dbReference>
<protein>
    <submittedName>
        <fullName evidence="5">Type II secretion system protein E</fullName>
    </submittedName>
</protein>
<dbReference type="InterPro" id="IPR027417">
    <property type="entry name" value="P-loop_NTPase"/>
</dbReference>
<evidence type="ECO:0000313" key="6">
    <source>
        <dbReference type="Proteomes" id="UP000002730"/>
    </source>
</evidence>
<dbReference type="GO" id="GO:0005524">
    <property type="term" value="F:ATP binding"/>
    <property type="evidence" value="ECO:0007669"/>
    <property type="project" value="UniProtKB-KW"/>
</dbReference>
<proteinExistence type="inferred from homology"/>
<dbReference type="SMART" id="SM00382">
    <property type="entry name" value="AAA"/>
    <property type="match status" value="1"/>
</dbReference>
<dbReference type="Pfam" id="PF00437">
    <property type="entry name" value="T2SSE"/>
    <property type="match status" value="1"/>
</dbReference>
<dbReference type="Gene3D" id="3.30.450.90">
    <property type="match status" value="1"/>
</dbReference>
<evidence type="ECO:0000256" key="1">
    <source>
        <dbReference type="ARBA" id="ARBA00006611"/>
    </source>
</evidence>
<dbReference type="RefSeq" id="WP_013291706.1">
    <property type="nucleotide sequence ID" value="NC_014393.1"/>
</dbReference>
<dbReference type="KEGG" id="ccb:Clocel_1913"/>
<dbReference type="SUPFAM" id="SSF52540">
    <property type="entry name" value="P-loop containing nucleoside triphosphate hydrolases"/>
    <property type="match status" value="1"/>
</dbReference>
<dbReference type="InterPro" id="IPR001482">
    <property type="entry name" value="T2SS/T4SS_dom"/>
</dbReference>
<dbReference type="GO" id="GO:0005886">
    <property type="term" value="C:plasma membrane"/>
    <property type="evidence" value="ECO:0007669"/>
    <property type="project" value="TreeGrafter"/>
</dbReference>
<comment type="similarity">
    <text evidence="1">Belongs to the GSP E family.</text>
</comment>
<evidence type="ECO:0000256" key="3">
    <source>
        <dbReference type="ARBA" id="ARBA00022840"/>
    </source>
</evidence>
<dbReference type="STRING" id="573061.Clocel_1913"/>
<dbReference type="PANTHER" id="PTHR30258">
    <property type="entry name" value="TYPE II SECRETION SYSTEM PROTEIN GSPE-RELATED"/>
    <property type="match status" value="1"/>
</dbReference>
<dbReference type="OrthoDB" id="9808272at2"/>
<accession>D9SLE1</accession>
<keyword evidence="3" id="KW-0067">ATP-binding</keyword>
<dbReference type="GO" id="GO:0016887">
    <property type="term" value="F:ATP hydrolysis activity"/>
    <property type="evidence" value="ECO:0007669"/>
    <property type="project" value="TreeGrafter"/>
</dbReference>
<feature type="domain" description="Bacterial type II secretion system protein E" evidence="4">
    <location>
        <begin position="214"/>
        <end position="228"/>
    </location>
</feature>
<evidence type="ECO:0000313" key="5">
    <source>
        <dbReference type="EMBL" id="ADL51657.1"/>
    </source>
</evidence>
<evidence type="ECO:0000259" key="4">
    <source>
        <dbReference type="PROSITE" id="PS00662"/>
    </source>
</evidence>
<dbReference type="Gene3D" id="3.40.50.300">
    <property type="entry name" value="P-loop containing nucleotide triphosphate hydrolases"/>
    <property type="match status" value="1"/>
</dbReference>
<name>D9SLE1_CLOC7</name>
<dbReference type="AlphaFoldDB" id="D9SLE1"/>
<dbReference type="PROSITE" id="PS00662">
    <property type="entry name" value="T2SP_E"/>
    <property type="match status" value="1"/>
</dbReference>
<dbReference type="PANTHER" id="PTHR30258:SF1">
    <property type="entry name" value="PROTEIN TRANSPORT PROTEIN HOFB HOMOLOG"/>
    <property type="match status" value="1"/>
</dbReference>
<gene>
    <name evidence="5" type="ordered locus">Clocel_1913</name>
</gene>
<dbReference type="Proteomes" id="UP000002730">
    <property type="component" value="Chromosome"/>
</dbReference>
<keyword evidence="2" id="KW-0547">Nucleotide-binding</keyword>
<reference evidence="5 6" key="1">
    <citation type="submission" date="2010-08" db="EMBL/GenBank/DDBJ databases">
        <title>Complete sequence of Clostridium cellulovorans 743B.</title>
        <authorList>
            <consortium name="US DOE Joint Genome Institute"/>
            <person name="Lucas S."/>
            <person name="Copeland A."/>
            <person name="Lapidus A."/>
            <person name="Cheng J.-F."/>
            <person name="Bruce D."/>
            <person name="Goodwin L."/>
            <person name="Pitluck S."/>
            <person name="Chertkov O."/>
            <person name="Detter J.C."/>
            <person name="Han C."/>
            <person name="Tapia R."/>
            <person name="Land M."/>
            <person name="Hauser L."/>
            <person name="Chang Y.-J."/>
            <person name="Jeffries C."/>
            <person name="Kyrpides N."/>
            <person name="Ivanova N."/>
            <person name="Mikhailova N."/>
            <person name="Hemme C.L."/>
            <person name="Woyke T."/>
        </authorList>
    </citation>
    <scope>NUCLEOTIDE SEQUENCE [LARGE SCALE GENOMIC DNA]</scope>
    <source>
        <strain evidence="6">ATCC 35296 / DSM 3052 / OCM 3 / 743B</strain>
    </source>
</reference>
<keyword evidence="6" id="KW-1185">Reference proteome</keyword>
<dbReference type="HOGENOM" id="CLU_013446_2_2_9"/>
<evidence type="ECO:0000256" key="2">
    <source>
        <dbReference type="ARBA" id="ARBA00022741"/>
    </source>
</evidence>
<dbReference type="eggNOG" id="COG2804">
    <property type="taxonomic scope" value="Bacteria"/>
</dbReference>